<dbReference type="EMBL" id="JBHSZI010000001">
    <property type="protein sequence ID" value="MFC7057114.1"/>
    <property type="molecule type" value="Genomic_DNA"/>
</dbReference>
<name>A0ABD5W0E7_9EURY</name>
<dbReference type="Proteomes" id="UP001596445">
    <property type="component" value="Unassembled WGS sequence"/>
</dbReference>
<sequence length="122" mass="13433">MSDYDPDAEVVGKYMLAFIESAGEVSPVFESKVRSTFEEYTGKVKPDKWYRAEDVKQTYEAILADVGPRTMKNGGVETANTLPFDEDKSVEGALALLCEEHTAARSIGIQRAGGRPDSTHTR</sequence>
<keyword evidence="2" id="KW-1185">Reference proteome</keyword>
<evidence type="ECO:0000313" key="2">
    <source>
        <dbReference type="Proteomes" id="UP001596445"/>
    </source>
</evidence>
<dbReference type="AlphaFoldDB" id="A0ABD5W0E7"/>
<dbReference type="RefSeq" id="WP_382183844.1">
    <property type="nucleotide sequence ID" value="NZ_JBHSZI010000001.1"/>
</dbReference>
<accession>A0ABD5W0E7</accession>
<organism evidence="1 2">
    <name type="scientific">Halovenus salina</name>
    <dbReference type="NCBI Taxonomy" id="1510225"/>
    <lineage>
        <taxon>Archaea</taxon>
        <taxon>Methanobacteriati</taxon>
        <taxon>Methanobacteriota</taxon>
        <taxon>Stenosarchaea group</taxon>
        <taxon>Halobacteria</taxon>
        <taxon>Halobacteriales</taxon>
        <taxon>Haloarculaceae</taxon>
        <taxon>Halovenus</taxon>
    </lineage>
</organism>
<evidence type="ECO:0000313" key="1">
    <source>
        <dbReference type="EMBL" id="MFC7057114.1"/>
    </source>
</evidence>
<gene>
    <name evidence="1" type="ORF">ACFQQG_01705</name>
</gene>
<protein>
    <submittedName>
        <fullName evidence="1">Uncharacterized protein</fullName>
    </submittedName>
</protein>
<comment type="caution">
    <text evidence="1">The sequence shown here is derived from an EMBL/GenBank/DDBJ whole genome shotgun (WGS) entry which is preliminary data.</text>
</comment>
<reference evidence="1 2" key="1">
    <citation type="journal article" date="2019" name="Int. J. Syst. Evol. Microbiol.">
        <title>The Global Catalogue of Microorganisms (GCM) 10K type strain sequencing project: providing services to taxonomists for standard genome sequencing and annotation.</title>
        <authorList>
            <consortium name="The Broad Institute Genomics Platform"/>
            <consortium name="The Broad Institute Genome Sequencing Center for Infectious Disease"/>
            <person name="Wu L."/>
            <person name="Ma J."/>
        </authorList>
    </citation>
    <scope>NUCLEOTIDE SEQUENCE [LARGE SCALE GENOMIC DNA]</scope>
    <source>
        <strain evidence="1 2">JCM 30072</strain>
    </source>
</reference>
<proteinExistence type="predicted"/>